<accession>A0ABM7YBU1</accession>
<dbReference type="Gene3D" id="3.60.21.10">
    <property type="match status" value="1"/>
</dbReference>
<dbReference type="Pfam" id="PF00149">
    <property type="entry name" value="Metallophos"/>
    <property type="match status" value="1"/>
</dbReference>
<name>A0ABM7YBU1_9EURY</name>
<dbReference type="Proteomes" id="UP000831817">
    <property type="component" value="Chromosome"/>
</dbReference>
<organism evidence="2 3">
    <name type="scientific">Methanothermobacter tenebrarum</name>
    <dbReference type="NCBI Taxonomy" id="680118"/>
    <lineage>
        <taxon>Archaea</taxon>
        <taxon>Methanobacteriati</taxon>
        <taxon>Methanobacteriota</taxon>
        <taxon>Methanomada group</taxon>
        <taxon>Methanobacteria</taxon>
        <taxon>Methanobacteriales</taxon>
        <taxon>Methanobacteriaceae</taxon>
        <taxon>Methanothermobacter</taxon>
    </lineage>
</organism>
<dbReference type="InterPro" id="IPR050341">
    <property type="entry name" value="PP1_catalytic_subunit"/>
</dbReference>
<evidence type="ECO:0000313" key="3">
    <source>
        <dbReference type="Proteomes" id="UP000831817"/>
    </source>
</evidence>
<dbReference type="PANTHER" id="PTHR11668:SF496">
    <property type="entry name" value="SERINE_THREONINE-PROTEIN PHOSPHATASE"/>
    <property type="match status" value="1"/>
</dbReference>
<dbReference type="InterPro" id="IPR029052">
    <property type="entry name" value="Metallo-depent_PP-like"/>
</dbReference>
<gene>
    <name evidence="2" type="ORF">MTTB_01020</name>
</gene>
<sequence>MFNNRKLIELPKKGKALVITDIHGNIDDYNRFMDIWENFRDRDNHLIQTGDLIHGMDLKNDKSIEILDSAKYKFENSKNFHLLLGNHEWSLISKTEIYKAGINLTLNFETLLKQKFGIQWEDKLENYIKFFKKLPVAVKTGNKVFISHAGPPRYIDDIDEIIQITNAGYSKNRKLFELLWNRYGDYTKEDIDSFLENIGCNAMIVGHTPVNGVELTNERQLVVASSYTMGKRAYVKLDLESKIKNGKDLLKMVKYLD</sequence>
<protein>
    <recommendedName>
        <fullName evidence="1">Calcineurin-like phosphoesterase domain-containing protein</fullName>
    </recommendedName>
</protein>
<evidence type="ECO:0000259" key="1">
    <source>
        <dbReference type="Pfam" id="PF00149"/>
    </source>
</evidence>
<dbReference type="EMBL" id="AP025698">
    <property type="protein sequence ID" value="BDH78723.1"/>
    <property type="molecule type" value="Genomic_DNA"/>
</dbReference>
<dbReference type="InterPro" id="IPR004843">
    <property type="entry name" value="Calcineurin-like_PHP"/>
</dbReference>
<keyword evidence="3" id="KW-1185">Reference proteome</keyword>
<dbReference type="PANTHER" id="PTHR11668">
    <property type="entry name" value="SERINE/THREONINE PROTEIN PHOSPHATASE"/>
    <property type="match status" value="1"/>
</dbReference>
<dbReference type="SUPFAM" id="SSF56300">
    <property type="entry name" value="Metallo-dependent phosphatases"/>
    <property type="match status" value="1"/>
</dbReference>
<dbReference type="GeneID" id="71964596"/>
<dbReference type="RefSeq" id="WP_282570362.1">
    <property type="nucleotide sequence ID" value="NZ_AP025698.1"/>
</dbReference>
<reference evidence="2 3" key="1">
    <citation type="submission" date="2022-04" db="EMBL/GenBank/DDBJ databases">
        <title>Complete genome of Methanothermobacter tenebrarum strain RMAS.</title>
        <authorList>
            <person name="Nakamura K."/>
            <person name="Oshima K."/>
            <person name="Hattori M."/>
            <person name="Kamagata Y."/>
            <person name="Takamizawa K."/>
        </authorList>
    </citation>
    <scope>NUCLEOTIDE SEQUENCE [LARGE SCALE GENOMIC DNA]</scope>
    <source>
        <strain evidence="2 3">RMAS</strain>
    </source>
</reference>
<feature type="domain" description="Calcineurin-like phosphoesterase" evidence="1">
    <location>
        <begin position="15"/>
        <end position="210"/>
    </location>
</feature>
<evidence type="ECO:0000313" key="2">
    <source>
        <dbReference type="EMBL" id="BDH78723.1"/>
    </source>
</evidence>
<proteinExistence type="predicted"/>